<evidence type="ECO:0000313" key="15">
    <source>
        <dbReference type="EMBL" id="MBO0345241.1"/>
    </source>
</evidence>
<feature type="transmembrane region" description="Helical" evidence="10">
    <location>
        <begin position="6"/>
        <end position="27"/>
    </location>
</feature>
<dbReference type="GO" id="GO:0005886">
    <property type="term" value="C:plasma membrane"/>
    <property type="evidence" value="ECO:0007669"/>
    <property type="project" value="UniProtKB-SubCell"/>
</dbReference>
<dbReference type="InterPro" id="IPR001516">
    <property type="entry name" value="Proton_antipo_N"/>
</dbReference>
<dbReference type="EMBL" id="JAFLNF010000003">
    <property type="protein sequence ID" value="MBO0345241.1"/>
    <property type="molecule type" value="Genomic_DNA"/>
</dbReference>
<dbReference type="AlphaFoldDB" id="A0A939ENV5"/>
<feature type="transmembrane region" description="Helical" evidence="10">
    <location>
        <begin position="603"/>
        <end position="623"/>
    </location>
</feature>
<feature type="transmembrane region" description="Helical" evidence="10">
    <location>
        <begin position="452"/>
        <end position="476"/>
    </location>
</feature>
<feature type="transmembrane region" description="Helical" evidence="10">
    <location>
        <begin position="303"/>
        <end position="320"/>
    </location>
</feature>
<feature type="domain" description="NADH:quinone oxidoreductase/Mrp antiporter transmembrane" evidence="11">
    <location>
        <begin position="132"/>
        <end position="416"/>
    </location>
</feature>
<feature type="transmembrane region" description="Helical" evidence="10">
    <location>
        <begin position="138"/>
        <end position="155"/>
    </location>
</feature>
<keyword evidence="2" id="KW-0813">Transport</keyword>
<evidence type="ECO:0000256" key="4">
    <source>
        <dbReference type="ARBA" id="ARBA00022475"/>
    </source>
</evidence>
<feature type="transmembrane region" description="Helical" evidence="10">
    <location>
        <begin position="332"/>
        <end position="352"/>
    </location>
</feature>
<feature type="transmembrane region" description="Helical" evidence="10">
    <location>
        <begin position="572"/>
        <end position="591"/>
    </location>
</feature>
<dbReference type="InterPro" id="IPR050616">
    <property type="entry name" value="CPA3_Na-H_Antiporter_A"/>
</dbReference>
<feature type="transmembrane region" description="Helical" evidence="10">
    <location>
        <begin position="748"/>
        <end position="766"/>
    </location>
</feature>
<evidence type="ECO:0000259" key="12">
    <source>
        <dbReference type="Pfam" id="PF00662"/>
    </source>
</evidence>
<organism evidence="15 16">
    <name type="scientific">Roseibium limicola</name>
    <dbReference type="NCBI Taxonomy" id="2816037"/>
    <lineage>
        <taxon>Bacteria</taxon>
        <taxon>Pseudomonadati</taxon>
        <taxon>Pseudomonadota</taxon>
        <taxon>Alphaproteobacteria</taxon>
        <taxon>Hyphomicrobiales</taxon>
        <taxon>Stappiaceae</taxon>
        <taxon>Roseibium</taxon>
    </lineage>
</organism>
<evidence type="ECO:0000256" key="9">
    <source>
        <dbReference type="RuleBase" id="RU000320"/>
    </source>
</evidence>
<evidence type="ECO:0000256" key="10">
    <source>
        <dbReference type="SAM" id="Phobius"/>
    </source>
</evidence>
<protein>
    <submittedName>
        <fullName evidence="15">Monovalent cation/H+ antiporter subunit A</fullName>
    </submittedName>
</protein>
<feature type="transmembrane region" description="Helical" evidence="10">
    <location>
        <begin position="34"/>
        <end position="54"/>
    </location>
</feature>
<dbReference type="Pfam" id="PF00662">
    <property type="entry name" value="Proton_antipo_N"/>
    <property type="match status" value="1"/>
</dbReference>
<dbReference type="PANTHER" id="PTHR43373:SF1">
    <property type="entry name" value="NA(+)_H(+) ANTIPORTER SUBUNIT A"/>
    <property type="match status" value="1"/>
</dbReference>
<feature type="transmembrane region" description="Helical" evidence="10">
    <location>
        <begin position="167"/>
        <end position="191"/>
    </location>
</feature>
<comment type="subcellular location">
    <subcellularLocation>
        <location evidence="1">Cell membrane</location>
        <topology evidence="1">Multi-pass membrane protein</topology>
    </subcellularLocation>
    <subcellularLocation>
        <location evidence="9">Membrane</location>
        <topology evidence="9">Multi-pass membrane protein</topology>
    </subcellularLocation>
</comment>
<feature type="domain" description="NADH-Ubiquinone oxidoreductase (complex I) chain 5 N-terminal" evidence="12">
    <location>
        <begin position="69"/>
        <end position="116"/>
    </location>
</feature>
<dbReference type="GO" id="GO:0006811">
    <property type="term" value="P:monoatomic ion transport"/>
    <property type="evidence" value="ECO:0007669"/>
    <property type="project" value="UniProtKB-KW"/>
</dbReference>
<evidence type="ECO:0000259" key="14">
    <source>
        <dbReference type="Pfam" id="PF20501"/>
    </source>
</evidence>
<dbReference type="Pfam" id="PF20501">
    <property type="entry name" value="MbhE"/>
    <property type="match status" value="1"/>
</dbReference>
<dbReference type="Pfam" id="PF13244">
    <property type="entry name" value="MbhD"/>
    <property type="match status" value="1"/>
</dbReference>
<dbReference type="InterPro" id="IPR025383">
    <property type="entry name" value="MrpA_C/MbhD"/>
</dbReference>
<dbReference type="InterPro" id="IPR046806">
    <property type="entry name" value="MrpA_C/MbhE"/>
</dbReference>
<evidence type="ECO:0000256" key="1">
    <source>
        <dbReference type="ARBA" id="ARBA00004651"/>
    </source>
</evidence>
<dbReference type="Proteomes" id="UP000664779">
    <property type="component" value="Unassembled WGS sequence"/>
</dbReference>
<feature type="transmembrane region" description="Helical" evidence="10">
    <location>
        <begin position="496"/>
        <end position="522"/>
    </location>
</feature>
<keyword evidence="16" id="KW-1185">Reference proteome</keyword>
<keyword evidence="4" id="KW-1003">Cell membrane</keyword>
<feature type="domain" description="MrpA C-terminal/MbhE" evidence="14">
    <location>
        <begin position="693"/>
        <end position="767"/>
    </location>
</feature>
<feature type="domain" description="MrpA C-terminal/MbhD" evidence="13">
    <location>
        <begin position="613"/>
        <end position="675"/>
    </location>
</feature>
<keyword evidence="6 10" id="KW-1133">Transmembrane helix</keyword>
<keyword evidence="7" id="KW-0406">Ion transport</keyword>
<feature type="transmembrane region" description="Helical" evidence="10">
    <location>
        <begin position="373"/>
        <end position="396"/>
    </location>
</feature>
<dbReference type="PANTHER" id="PTHR43373">
    <property type="entry name" value="NA(+)/H(+) ANTIPORTER SUBUNIT"/>
    <property type="match status" value="1"/>
</dbReference>
<evidence type="ECO:0000256" key="8">
    <source>
        <dbReference type="ARBA" id="ARBA00023136"/>
    </source>
</evidence>
<evidence type="ECO:0000259" key="13">
    <source>
        <dbReference type="Pfam" id="PF13244"/>
    </source>
</evidence>
<name>A0A939ENV5_9HYPH</name>
<feature type="transmembrane region" description="Helical" evidence="10">
    <location>
        <begin position="276"/>
        <end position="296"/>
    </location>
</feature>
<keyword evidence="8 10" id="KW-0472">Membrane</keyword>
<comment type="caution">
    <text evidence="15">The sequence shown here is derived from an EMBL/GenBank/DDBJ whole genome shotgun (WGS) entry which is preliminary data.</text>
</comment>
<evidence type="ECO:0000256" key="2">
    <source>
        <dbReference type="ARBA" id="ARBA00022448"/>
    </source>
</evidence>
<dbReference type="Pfam" id="PF00361">
    <property type="entry name" value="Proton_antipo_M"/>
    <property type="match status" value="1"/>
</dbReference>
<feature type="transmembrane region" description="Helical" evidence="10">
    <location>
        <begin position="115"/>
        <end position="132"/>
    </location>
</feature>
<reference evidence="15" key="1">
    <citation type="submission" date="2021-03" db="EMBL/GenBank/DDBJ databases">
        <title>Roseibium sp. CAU 1637 isolated from Incheon.</title>
        <authorList>
            <person name="Kim W."/>
        </authorList>
    </citation>
    <scope>NUCLEOTIDE SEQUENCE</scope>
    <source>
        <strain evidence="15">CAU 1637</strain>
    </source>
</reference>
<feature type="transmembrane region" description="Helical" evidence="10">
    <location>
        <begin position="211"/>
        <end position="236"/>
    </location>
</feature>
<evidence type="ECO:0000259" key="11">
    <source>
        <dbReference type="Pfam" id="PF00361"/>
    </source>
</evidence>
<accession>A0A939ENV5</accession>
<gene>
    <name evidence="15" type="ORF">J0X15_08415</name>
</gene>
<feature type="transmembrane region" description="Helical" evidence="10">
    <location>
        <begin position="685"/>
        <end position="709"/>
    </location>
</feature>
<evidence type="ECO:0000256" key="3">
    <source>
        <dbReference type="ARBA" id="ARBA00022449"/>
    </source>
</evidence>
<dbReference type="NCBIfam" id="NF009287">
    <property type="entry name" value="PRK12647.1"/>
    <property type="match status" value="1"/>
</dbReference>
<dbReference type="PRINTS" id="PR01434">
    <property type="entry name" value="NADHDHGNASE5"/>
</dbReference>
<dbReference type="RefSeq" id="WP_206939664.1">
    <property type="nucleotide sequence ID" value="NZ_JAFLNF010000003.1"/>
</dbReference>
<evidence type="ECO:0000256" key="7">
    <source>
        <dbReference type="ARBA" id="ARBA00023065"/>
    </source>
</evidence>
<keyword evidence="5 9" id="KW-0812">Transmembrane</keyword>
<feature type="transmembrane region" description="Helical" evidence="10">
    <location>
        <begin position="655"/>
        <end position="673"/>
    </location>
</feature>
<evidence type="ECO:0000256" key="5">
    <source>
        <dbReference type="ARBA" id="ARBA00022692"/>
    </source>
</evidence>
<evidence type="ECO:0000256" key="6">
    <source>
        <dbReference type="ARBA" id="ARBA00022989"/>
    </source>
</evidence>
<keyword evidence="3" id="KW-0050">Antiport</keyword>
<feature type="transmembrane region" description="Helical" evidence="10">
    <location>
        <begin position="74"/>
        <end position="103"/>
    </location>
</feature>
<proteinExistence type="predicted"/>
<sequence length="792" mass="83785">MTPVATDTTILAILAPFAAAAIAPVLTKALKHNAAWVLALVPALIFLHFTGFVGDVSHGETYGAAWQWVPTYGVNFSFFIDGLSLLFTLLISGIGTFIILYAGGYLKGHAQQGRFFSFLFLFMGAMLGVVLSDNLITLFIYWELTSITSFLLIGFDHLRAASRRAALQALVVTGGGGLALLAGVLLIIGVTGHMSLTELLADPEAIRGGDYYLPIFLLILGGAFTKSAQFPFHFWLPNAMEAPTPVSAFLHSATMVKAGVYLLMRMHPVMGDTTLWMTVLPLFGGVTLLIGTLLAMRQTDMKLMLAYTTVASLGLLVMLTGTSSEKALEGAVLYLLAHSLFKGALFMVAGTVDHEAGTRDITKLGGLRGAMPVTFAAAAMAALSMGGLPPFIGFIAKEILYEGTLGVGAGLLVTAVAVVGNGLMFAVAAAVALKPFIGQKVDTPKHAHEGPILLFAGPVALALTGLAAALFAHTTGELFIGPMLASLMGHQPEVDLHLIPAHVGMPLLLSLVTVALGIVLYLKIDTVRALMIQVLAAIGWGPDKGFDQAIKGLVGLATWVTRSVQVGWMQTYMTMVFAMTAIALLVPLFLADGLPNWPDFPEFRFFEWGILLIAVVGLGAILAAANRLTAIVSLGIQGFAVALIFMLFGAPDLSFTQFMVETLSVVILALVMTRLDLAPADHRPFGASVVSGIIAVAVGLGVMLTLMSITQQPFDTSLSDFFAQYARVIAHGRNIVNVIIVDFRGVDTLGEIAVVVLTGLCVLALIRVKTKTTSAQDEGAGEEALAKPMEVK</sequence>
<feature type="transmembrane region" description="Helical" evidence="10">
    <location>
        <begin position="630"/>
        <end position="649"/>
    </location>
</feature>
<feature type="transmembrane region" description="Helical" evidence="10">
    <location>
        <begin position="248"/>
        <end position="264"/>
    </location>
</feature>
<feature type="transmembrane region" description="Helical" evidence="10">
    <location>
        <begin position="408"/>
        <end position="431"/>
    </location>
</feature>
<dbReference type="GO" id="GO:0015297">
    <property type="term" value="F:antiporter activity"/>
    <property type="evidence" value="ECO:0007669"/>
    <property type="project" value="UniProtKB-KW"/>
</dbReference>
<evidence type="ECO:0000313" key="16">
    <source>
        <dbReference type="Proteomes" id="UP000664779"/>
    </source>
</evidence>
<dbReference type="InterPro" id="IPR001750">
    <property type="entry name" value="ND/Mrp_TM"/>
</dbReference>